<dbReference type="RefSeq" id="WP_126700810.1">
    <property type="nucleotide sequence ID" value="NZ_RWKW01000055.1"/>
</dbReference>
<protein>
    <recommendedName>
        <fullName evidence="3">DUF4426 domain-containing protein</fullName>
    </recommendedName>
</protein>
<proteinExistence type="predicted"/>
<sequence length="163" mass="17074">MRKARTLSRASPLPLAITALALALFLMTVPARSAEGYETAGGFAVYLGVMPAALVKGHPGSGGQGAMHGGTRGGEHEQHVVVAIFNAASGERVEDARVVVTVSGLGHVGHRRIALEPMAVAGTVTYGAFVDLPGRDRFQLEVDIDVPGRADTVRVVFPNEHIK</sequence>
<reference evidence="1 2" key="1">
    <citation type="submission" date="2018-12" db="EMBL/GenBank/DDBJ databases">
        <title>Mesorhizobium carbonis sp. nov., isolated from coal mine water.</title>
        <authorList>
            <person name="Xin W."/>
            <person name="Xu Z."/>
            <person name="Xiang F."/>
            <person name="Zhang J."/>
            <person name="Xi L."/>
            <person name="Liu J."/>
        </authorList>
    </citation>
    <scope>NUCLEOTIDE SEQUENCE [LARGE SCALE GENOMIC DNA]</scope>
    <source>
        <strain evidence="1 2">B2.3</strain>
    </source>
</reference>
<name>A0A3R9Y6U2_9HYPH</name>
<keyword evidence="2" id="KW-1185">Reference proteome</keyword>
<evidence type="ECO:0008006" key="3">
    <source>
        <dbReference type="Google" id="ProtNLM"/>
    </source>
</evidence>
<dbReference type="EMBL" id="RWKW01000055">
    <property type="protein sequence ID" value="RST85460.1"/>
    <property type="molecule type" value="Genomic_DNA"/>
</dbReference>
<dbReference type="OrthoDB" id="6173967at2"/>
<evidence type="ECO:0000313" key="2">
    <source>
        <dbReference type="Proteomes" id="UP000278398"/>
    </source>
</evidence>
<evidence type="ECO:0000313" key="1">
    <source>
        <dbReference type="EMBL" id="RST85460.1"/>
    </source>
</evidence>
<accession>A0A3R9Y6U2</accession>
<dbReference type="Proteomes" id="UP000278398">
    <property type="component" value="Unassembled WGS sequence"/>
</dbReference>
<dbReference type="AlphaFoldDB" id="A0A3R9Y6U2"/>
<gene>
    <name evidence="1" type="ORF">EJC49_15320</name>
</gene>
<organism evidence="1 2">
    <name type="scientific">Aquibium carbonis</name>
    <dbReference type="NCBI Taxonomy" id="2495581"/>
    <lineage>
        <taxon>Bacteria</taxon>
        <taxon>Pseudomonadati</taxon>
        <taxon>Pseudomonadota</taxon>
        <taxon>Alphaproteobacteria</taxon>
        <taxon>Hyphomicrobiales</taxon>
        <taxon>Phyllobacteriaceae</taxon>
        <taxon>Aquibium</taxon>
    </lineage>
</organism>
<comment type="caution">
    <text evidence="1">The sequence shown here is derived from an EMBL/GenBank/DDBJ whole genome shotgun (WGS) entry which is preliminary data.</text>
</comment>